<proteinExistence type="predicted"/>
<organism evidence="1 2">
    <name type="scientific">Algoriphagus halophytocola</name>
    <dbReference type="NCBI Taxonomy" id="2991499"/>
    <lineage>
        <taxon>Bacteria</taxon>
        <taxon>Pseudomonadati</taxon>
        <taxon>Bacteroidota</taxon>
        <taxon>Cytophagia</taxon>
        <taxon>Cytophagales</taxon>
        <taxon>Cyclobacteriaceae</taxon>
        <taxon>Algoriphagus</taxon>
    </lineage>
</organism>
<name>A0ABY6MGH1_9BACT</name>
<reference evidence="1" key="1">
    <citation type="submission" date="2022-10" db="EMBL/GenBank/DDBJ databases">
        <title>Algoriphagus sp. a novel bacteria isolate from halophytes salicornia europaea.</title>
        <authorList>
            <person name="Peng Y."/>
            <person name="Jiang L."/>
            <person name="Lee J."/>
        </authorList>
    </citation>
    <scope>NUCLEOTIDE SEQUENCE</scope>
    <source>
        <strain evidence="1">TR-M5</strain>
    </source>
</reference>
<evidence type="ECO:0000313" key="1">
    <source>
        <dbReference type="EMBL" id="UZD22905.1"/>
    </source>
</evidence>
<dbReference type="RefSeq" id="WP_264809431.1">
    <property type="nucleotide sequence ID" value="NZ_CP110226.1"/>
</dbReference>
<dbReference type="Proteomes" id="UP001163156">
    <property type="component" value="Chromosome"/>
</dbReference>
<accession>A0ABY6MGH1</accession>
<sequence length="101" mass="11213">MIRKLIVRFIQTDSPANNTSKILKIGGINNTGDRWIISSKEAIKGVIAGDYELFIQVDNKEIPVKVEVNEDQEQYLNAHGAGYLHNLLEDLPEVSTSLSSS</sequence>
<keyword evidence="2" id="KW-1185">Reference proteome</keyword>
<protein>
    <submittedName>
        <fullName evidence="1">DUF3892 domain-containing protein</fullName>
    </submittedName>
</protein>
<dbReference type="EMBL" id="CP110226">
    <property type="protein sequence ID" value="UZD22905.1"/>
    <property type="molecule type" value="Genomic_DNA"/>
</dbReference>
<evidence type="ECO:0000313" key="2">
    <source>
        <dbReference type="Proteomes" id="UP001163156"/>
    </source>
</evidence>
<gene>
    <name evidence="1" type="ORF">OM944_00120</name>
</gene>